<protein>
    <recommendedName>
        <fullName evidence="4">DUF4956 domain-containing protein</fullName>
    </recommendedName>
</protein>
<gene>
    <name evidence="2" type="ORF">EU95_0548</name>
</gene>
<evidence type="ECO:0000313" key="2">
    <source>
        <dbReference type="EMBL" id="KGF96663.1"/>
    </source>
</evidence>
<dbReference type="EMBL" id="JNAL01000007">
    <property type="protein sequence ID" value="KGF96663.1"/>
    <property type="molecule type" value="Genomic_DNA"/>
</dbReference>
<organism evidence="2 3">
    <name type="scientific">Prochlorococcus marinus str. MIT 9201</name>
    <dbReference type="NCBI Taxonomy" id="93057"/>
    <lineage>
        <taxon>Bacteria</taxon>
        <taxon>Bacillati</taxon>
        <taxon>Cyanobacteriota</taxon>
        <taxon>Cyanophyceae</taxon>
        <taxon>Synechococcales</taxon>
        <taxon>Prochlorococcaceae</taxon>
        <taxon>Prochlorococcus</taxon>
    </lineage>
</organism>
<reference evidence="3" key="1">
    <citation type="journal article" date="2014" name="Sci. Data">
        <title>Genomes of diverse isolates of the marine cyanobacterium Prochlorococcus.</title>
        <authorList>
            <person name="Biller S."/>
            <person name="Berube P."/>
            <person name="Thompson J."/>
            <person name="Kelly L."/>
            <person name="Roggensack S."/>
            <person name="Awad L."/>
            <person name="Roache-Johnson K."/>
            <person name="Ding H."/>
            <person name="Giovannoni S.J."/>
            <person name="Moore L.R."/>
            <person name="Chisholm S.W."/>
        </authorList>
    </citation>
    <scope>NUCLEOTIDE SEQUENCE [LARGE SCALE GENOMIC DNA]</scope>
    <source>
        <strain evidence="3">MIT 9201</strain>
    </source>
</reference>
<comment type="caution">
    <text evidence="2">The sequence shown here is derived from an EMBL/GenBank/DDBJ whole genome shotgun (WGS) entry which is preliminary data.</text>
</comment>
<dbReference type="STRING" id="93057.EU95_0548"/>
<evidence type="ECO:0000256" key="1">
    <source>
        <dbReference type="SAM" id="Phobius"/>
    </source>
</evidence>
<evidence type="ECO:0000313" key="3">
    <source>
        <dbReference type="Proteomes" id="UP000030355"/>
    </source>
</evidence>
<feature type="transmembrane region" description="Helical" evidence="1">
    <location>
        <begin position="17"/>
        <end position="37"/>
    </location>
</feature>
<dbReference type="Proteomes" id="UP000030355">
    <property type="component" value="Unassembled WGS sequence"/>
</dbReference>
<dbReference type="Pfam" id="PF16316">
    <property type="entry name" value="DUF4956"/>
    <property type="match status" value="1"/>
</dbReference>
<dbReference type="OrthoDB" id="9803265at2"/>
<feature type="transmembrane region" description="Helical" evidence="1">
    <location>
        <begin position="49"/>
        <end position="77"/>
    </location>
</feature>
<dbReference type="AlphaFoldDB" id="A0A0A2A8B4"/>
<name>A0A0A2A8B4_PROMR</name>
<sequence length="219" mass="24912">MLDEFINLIFSGVSLEFILRCFISIFIGGFISLSLILSGQNWAKSFSNVTTFCILPIIGLVITTVISKNIALSLGMVGALSIIRFRHPVKSPLELSIYFLLLTVGITISTSIGKAIVLSILCMTIVYSYSFYKKRQFSTKQGYLDLSFSREEPQFILEITCSGKNAYLSENTYLLFSNEDFAKNKFTYKLSFFNKNELNNTKDYLSRIQDIEDIKYYIS</sequence>
<keyword evidence="1" id="KW-1133">Transmembrane helix</keyword>
<dbReference type="RefSeq" id="WP_032521716.1">
    <property type="nucleotide sequence ID" value="NZ_CP138977.1"/>
</dbReference>
<feature type="transmembrane region" description="Helical" evidence="1">
    <location>
        <begin position="97"/>
        <end position="130"/>
    </location>
</feature>
<dbReference type="InterPro" id="IPR032531">
    <property type="entry name" value="DUF4956"/>
</dbReference>
<evidence type="ECO:0008006" key="4">
    <source>
        <dbReference type="Google" id="ProtNLM"/>
    </source>
</evidence>
<accession>A0A0A2A8B4</accession>
<proteinExistence type="predicted"/>
<keyword evidence="1" id="KW-0472">Membrane</keyword>
<keyword evidence="1" id="KW-0812">Transmembrane</keyword>